<keyword evidence="2" id="KW-1185">Reference proteome</keyword>
<evidence type="ECO:0000313" key="2">
    <source>
        <dbReference type="Proteomes" id="UP001160148"/>
    </source>
</evidence>
<sequence>MATKFSLEQLALIAICLDEEERENEEERQHLKRKRIWIHPSLLKRKTEGEFYTLLPHLMEDEKKFHGYFRMNTGTFEMILSRIQKDIQKEDTTFREAITPREKLVVCLRYEN</sequence>
<protein>
    <submittedName>
        <fullName evidence="1">Uncharacterized protein</fullName>
    </submittedName>
</protein>
<name>A0AAV0XEU9_9HEMI</name>
<proteinExistence type="predicted"/>
<comment type="caution">
    <text evidence="1">The sequence shown here is derived from an EMBL/GenBank/DDBJ whole genome shotgun (WGS) entry which is preliminary data.</text>
</comment>
<dbReference type="Proteomes" id="UP001160148">
    <property type="component" value="Unassembled WGS sequence"/>
</dbReference>
<reference evidence="1 2" key="1">
    <citation type="submission" date="2023-01" db="EMBL/GenBank/DDBJ databases">
        <authorList>
            <person name="Whitehead M."/>
        </authorList>
    </citation>
    <scope>NUCLEOTIDE SEQUENCE [LARGE SCALE GENOMIC DNA]</scope>
</reference>
<dbReference type="EMBL" id="CARXXK010000004">
    <property type="protein sequence ID" value="CAI6366607.1"/>
    <property type="molecule type" value="Genomic_DNA"/>
</dbReference>
<accession>A0AAV0XEU9</accession>
<gene>
    <name evidence="1" type="ORF">MEUPH1_LOCUS21174</name>
</gene>
<dbReference type="AlphaFoldDB" id="A0AAV0XEU9"/>
<organism evidence="1 2">
    <name type="scientific">Macrosiphum euphorbiae</name>
    <name type="common">potato aphid</name>
    <dbReference type="NCBI Taxonomy" id="13131"/>
    <lineage>
        <taxon>Eukaryota</taxon>
        <taxon>Metazoa</taxon>
        <taxon>Ecdysozoa</taxon>
        <taxon>Arthropoda</taxon>
        <taxon>Hexapoda</taxon>
        <taxon>Insecta</taxon>
        <taxon>Pterygota</taxon>
        <taxon>Neoptera</taxon>
        <taxon>Paraneoptera</taxon>
        <taxon>Hemiptera</taxon>
        <taxon>Sternorrhyncha</taxon>
        <taxon>Aphidomorpha</taxon>
        <taxon>Aphidoidea</taxon>
        <taxon>Aphididae</taxon>
        <taxon>Macrosiphini</taxon>
        <taxon>Macrosiphum</taxon>
    </lineage>
</organism>
<evidence type="ECO:0000313" key="1">
    <source>
        <dbReference type="EMBL" id="CAI6366607.1"/>
    </source>
</evidence>